<feature type="region of interest" description="Disordered" evidence="7">
    <location>
        <begin position="187"/>
        <end position="230"/>
    </location>
</feature>
<evidence type="ECO:0000256" key="3">
    <source>
        <dbReference type="ARBA" id="ARBA00023015"/>
    </source>
</evidence>
<dbReference type="OrthoDB" id="10069705at2759"/>
<keyword evidence="4" id="KW-0804">Transcription</keyword>
<dbReference type="AlphaFoldDB" id="A0A9D3QEB9"/>
<dbReference type="EMBL" id="JAFDVH010000003">
    <property type="protein sequence ID" value="KAG7484293.1"/>
    <property type="molecule type" value="Genomic_DNA"/>
</dbReference>
<dbReference type="GO" id="GO:0006355">
    <property type="term" value="P:regulation of DNA-templated transcription"/>
    <property type="evidence" value="ECO:0007669"/>
    <property type="project" value="InterPro"/>
</dbReference>
<evidence type="ECO:0000256" key="5">
    <source>
        <dbReference type="ARBA" id="ARBA00023242"/>
    </source>
</evidence>
<evidence type="ECO:0000256" key="6">
    <source>
        <dbReference type="ARBA" id="ARBA00025784"/>
    </source>
</evidence>
<reference evidence="8" key="1">
    <citation type="submission" date="2021-01" db="EMBL/GenBank/DDBJ databases">
        <authorList>
            <person name="Zahm M."/>
            <person name="Roques C."/>
            <person name="Cabau C."/>
            <person name="Klopp C."/>
            <person name="Donnadieu C."/>
            <person name="Jouanno E."/>
            <person name="Lampietro C."/>
            <person name="Louis A."/>
            <person name="Herpin A."/>
            <person name="Echchiki A."/>
            <person name="Berthelot C."/>
            <person name="Parey E."/>
            <person name="Roest-Crollius H."/>
            <person name="Braasch I."/>
            <person name="Postlethwait J."/>
            <person name="Bobe J."/>
            <person name="Montfort J."/>
            <person name="Bouchez O."/>
            <person name="Begum T."/>
            <person name="Mejri S."/>
            <person name="Adams A."/>
            <person name="Chen W.-J."/>
            <person name="Guiguen Y."/>
        </authorList>
    </citation>
    <scope>NUCLEOTIDE SEQUENCE</scope>
    <source>
        <strain evidence="8">YG-15Mar2019-1</strain>
        <tissue evidence="8">Brain</tissue>
    </source>
</reference>
<proteinExistence type="inferred from homology"/>
<evidence type="ECO:0000256" key="4">
    <source>
        <dbReference type="ARBA" id="ARBA00023163"/>
    </source>
</evidence>
<evidence type="ECO:0008006" key="10">
    <source>
        <dbReference type="Google" id="ProtNLM"/>
    </source>
</evidence>
<dbReference type="InterPro" id="IPR006627">
    <property type="entry name" value="TDU_repeat"/>
</dbReference>
<feature type="region of interest" description="Disordered" evidence="7">
    <location>
        <begin position="1"/>
        <end position="35"/>
    </location>
</feature>
<evidence type="ECO:0000256" key="1">
    <source>
        <dbReference type="ARBA" id="ARBA00002229"/>
    </source>
</evidence>
<gene>
    <name evidence="8" type="ORF">MATL_G00047850</name>
</gene>
<feature type="region of interest" description="Disordered" evidence="7">
    <location>
        <begin position="63"/>
        <end position="90"/>
    </location>
</feature>
<keyword evidence="5" id="KW-0539">Nucleus</keyword>
<keyword evidence="9" id="KW-1185">Reference proteome</keyword>
<dbReference type="PANTHER" id="PTHR15950">
    <property type="entry name" value="TRANSCRIPTION COFACTOR VESTIGIAL-LIKE PROTEIN"/>
    <property type="match status" value="1"/>
</dbReference>
<dbReference type="Proteomes" id="UP001046870">
    <property type="component" value="Chromosome 3"/>
</dbReference>
<keyword evidence="3" id="KW-0805">Transcription regulation</keyword>
<dbReference type="PANTHER" id="PTHR15950:SF23">
    <property type="entry name" value="SI:CH73-52F15.5-RELATED"/>
    <property type="match status" value="1"/>
</dbReference>
<evidence type="ECO:0000256" key="2">
    <source>
        <dbReference type="ARBA" id="ARBA00004123"/>
    </source>
</evidence>
<comment type="similarity">
    <text evidence="6">Belongs to the vestigial family.</text>
</comment>
<sequence>MGSCPLPSAEKRNRTCRGLVMEEKPGSPVAARTEEQSQSILLTYFQGDINSVVDEHFSRALNKANKPKDLSTKNKSSRQSPKAEEPTPAQWVFPAPSWSEAGFPPSSAGRLQLATADDPHTHPGVITSSSGQPPTLWSFAPRPSNSFGLPAMVYPQPVPAEGPGAVERQYTSSFLNLLHSDRPVAGAAMGSASKPELAPGWNPSGGFRDPLGPGNSGIQVPEKKKDLYWY</sequence>
<accession>A0A9D3QEB9</accession>
<evidence type="ECO:0000313" key="8">
    <source>
        <dbReference type="EMBL" id="KAG7484293.1"/>
    </source>
</evidence>
<comment type="function">
    <text evidence="1">May act as a specific coactivator for the mammalian TEFs.</text>
</comment>
<evidence type="ECO:0000313" key="9">
    <source>
        <dbReference type="Proteomes" id="UP001046870"/>
    </source>
</evidence>
<dbReference type="GO" id="GO:0005634">
    <property type="term" value="C:nucleus"/>
    <property type="evidence" value="ECO:0007669"/>
    <property type="project" value="UniProtKB-SubCell"/>
</dbReference>
<protein>
    <recommendedName>
        <fullName evidence="10">Transcription cofactor vestigial-like protein 1</fullName>
    </recommendedName>
</protein>
<name>A0A9D3QEB9_MEGAT</name>
<feature type="compositionally biased region" description="Basic and acidic residues" evidence="7">
    <location>
        <begin position="221"/>
        <end position="230"/>
    </location>
</feature>
<comment type="caution">
    <text evidence="8">The sequence shown here is derived from an EMBL/GenBank/DDBJ whole genome shotgun (WGS) entry which is preliminary data.</text>
</comment>
<dbReference type="InterPro" id="IPR011520">
    <property type="entry name" value="Vg_fam"/>
</dbReference>
<dbReference type="Pfam" id="PF07545">
    <property type="entry name" value="Vg_Tdu"/>
    <property type="match status" value="1"/>
</dbReference>
<dbReference type="SMART" id="SM00711">
    <property type="entry name" value="TDU"/>
    <property type="match status" value="1"/>
</dbReference>
<comment type="subcellular location">
    <subcellularLocation>
        <location evidence="2">Nucleus</location>
    </subcellularLocation>
</comment>
<evidence type="ECO:0000256" key="7">
    <source>
        <dbReference type="SAM" id="MobiDB-lite"/>
    </source>
</evidence>
<organism evidence="8 9">
    <name type="scientific">Megalops atlanticus</name>
    <name type="common">Tarpon</name>
    <name type="synonym">Clupea gigantea</name>
    <dbReference type="NCBI Taxonomy" id="7932"/>
    <lineage>
        <taxon>Eukaryota</taxon>
        <taxon>Metazoa</taxon>
        <taxon>Chordata</taxon>
        <taxon>Craniata</taxon>
        <taxon>Vertebrata</taxon>
        <taxon>Euteleostomi</taxon>
        <taxon>Actinopterygii</taxon>
        <taxon>Neopterygii</taxon>
        <taxon>Teleostei</taxon>
        <taxon>Elopiformes</taxon>
        <taxon>Megalopidae</taxon>
        <taxon>Megalops</taxon>
    </lineage>
</organism>